<dbReference type="KEGG" id="mten:GWK48_10145"/>
<name>A0A6N0P028_9CREN</name>
<dbReference type="GeneID" id="55642307"/>
<reference evidence="1 2" key="1">
    <citation type="submission" date="2020-02" db="EMBL/GenBank/DDBJ databases">
        <title>Comparative genome analysis reveals the metabolism and evolution of the thermophilic archaeal genus Metallosphaera.</title>
        <authorList>
            <person name="Jiang C."/>
        </authorList>
    </citation>
    <scope>NUCLEOTIDE SEQUENCE [LARGE SCALE GENOMIC DNA]</scope>
    <source>
        <strain evidence="1 2">Ric-A</strain>
    </source>
</reference>
<sequence>MVFFLVTKAKGRPTTLHFSRSSPGYWKYERGKRKLSLVVKQDRYEVDE</sequence>
<proteinExistence type="predicted"/>
<evidence type="ECO:0000313" key="2">
    <source>
        <dbReference type="Proteomes" id="UP000509301"/>
    </source>
</evidence>
<evidence type="ECO:0000313" key="1">
    <source>
        <dbReference type="EMBL" id="QKR00701.1"/>
    </source>
</evidence>
<keyword evidence="2" id="KW-1185">Reference proteome</keyword>
<dbReference type="RefSeq" id="WP_174631976.1">
    <property type="nucleotide sequence ID" value="NZ_CP049074.1"/>
</dbReference>
<dbReference type="Proteomes" id="UP000509301">
    <property type="component" value="Chromosome"/>
</dbReference>
<dbReference type="EMBL" id="CP049074">
    <property type="protein sequence ID" value="QKR00701.1"/>
    <property type="molecule type" value="Genomic_DNA"/>
</dbReference>
<protein>
    <submittedName>
        <fullName evidence="1">Uncharacterized protein</fullName>
    </submittedName>
</protein>
<accession>A0A6N0P028</accession>
<dbReference type="AlphaFoldDB" id="A0A6N0P028"/>
<organism evidence="1 2">
    <name type="scientific">Metallosphaera tengchongensis</name>
    <dbReference type="NCBI Taxonomy" id="1532350"/>
    <lineage>
        <taxon>Archaea</taxon>
        <taxon>Thermoproteota</taxon>
        <taxon>Thermoprotei</taxon>
        <taxon>Sulfolobales</taxon>
        <taxon>Sulfolobaceae</taxon>
        <taxon>Metallosphaera</taxon>
    </lineage>
</organism>
<gene>
    <name evidence="1" type="ORF">GWK48_10145</name>
</gene>